<feature type="compositionally biased region" description="Gly residues" evidence="5">
    <location>
        <begin position="161"/>
        <end position="185"/>
    </location>
</feature>
<dbReference type="SUPFAM" id="SSF47413">
    <property type="entry name" value="lambda repressor-like DNA-binding domains"/>
    <property type="match status" value="1"/>
</dbReference>
<name>A0A841T8L2_9BACL</name>
<dbReference type="SMART" id="SM00530">
    <property type="entry name" value="HTH_XRE"/>
    <property type="match status" value="1"/>
</dbReference>
<dbReference type="Pfam" id="PF06803">
    <property type="entry name" value="DUF1232"/>
    <property type="match status" value="1"/>
</dbReference>
<comment type="caution">
    <text evidence="7">The sequence shown here is derived from an EMBL/GenBank/DDBJ whole genome shotgun (WGS) entry which is preliminary data.</text>
</comment>
<feature type="region of interest" description="Disordered" evidence="5">
    <location>
        <begin position="154"/>
        <end position="196"/>
    </location>
</feature>
<evidence type="ECO:0000256" key="4">
    <source>
        <dbReference type="ARBA" id="ARBA00023136"/>
    </source>
</evidence>
<dbReference type="InterPro" id="IPR010652">
    <property type="entry name" value="DUF1232"/>
</dbReference>
<feature type="domain" description="HTH cro/C1-type" evidence="6">
    <location>
        <begin position="7"/>
        <end position="61"/>
    </location>
</feature>
<gene>
    <name evidence="7" type="ORF">H4Q31_03285</name>
</gene>
<dbReference type="InterPro" id="IPR010982">
    <property type="entry name" value="Lambda_DNA-bd_dom_sf"/>
</dbReference>
<dbReference type="InterPro" id="IPR001387">
    <property type="entry name" value="Cro/C1-type_HTH"/>
</dbReference>
<sequence>MGLGATLRLLMKERALSMRKLASLTGIDTATISRIANGKQQAKLDHLQQFAAHLGVPLGRLFEAAGYDVGNSGGSGGASAGAGGAAGGAGGGAGGGGAAGAGAGAAAGGGAAGAGAGAAAGGGAAGAGIAGSSSAAGGSAGAYGAGSLGKSRSSGASSAGGASGGSDGVGDAGVTGNGSAMGGVSGTPSSWHESVDSIQRVLQTSNFIDPHFTAEHVRKELSKYELYALTDEGERTIRDSFRSKIESVGGAGPFIEQLRSLYELFGGESTSAEKRAIAGSALLYFILSTDIIPDYAFPFGYLDDAIAVQLVLDRLAEMPE</sequence>
<organism evidence="7 8">
    <name type="scientific">Cohnella lubricantis</name>
    <dbReference type="NCBI Taxonomy" id="2163172"/>
    <lineage>
        <taxon>Bacteria</taxon>
        <taxon>Bacillati</taxon>
        <taxon>Bacillota</taxon>
        <taxon>Bacilli</taxon>
        <taxon>Bacillales</taxon>
        <taxon>Paenibacillaceae</taxon>
        <taxon>Cohnella</taxon>
    </lineage>
</organism>
<keyword evidence="4" id="KW-0472">Membrane</keyword>
<dbReference type="Gene3D" id="1.10.260.40">
    <property type="entry name" value="lambda repressor-like DNA-binding domains"/>
    <property type="match status" value="1"/>
</dbReference>
<evidence type="ECO:0000313" key="7">
    <source>
        <dbReference type="EMBL" id="MBB6676345.1"/>
    </source>
</evidence>
<evidence type="ECO:0000259" key="6">
    <source>
        <dbReference type="PROSITE" id="PS50943"/>
    </source>
</evidence>
<comment type="subcellular location">
    <subcellularLocation>
        <location evidence="1">Endomembrane system</location>
        <topology evidence="1">Multi-pass membrane protein</topology>
    </subcellularLocation>
</comment>
<keyword evidence="3" id="KW-1133">Transmembrane helix</keyword>
<dbReference type="EMBL" id="JACJVN010000014">
    <property type="protein sequence ID" value="MBB6676345.1"/>
    <property type="molecule type" value="Genomic_DNA"/>
</dbReference>
<evidence type="ECO:0000256" key="1">
    <source>
        <dbReference type="ARBA" id="ARBA00004127"/>
    </source>
</evidence>
<reference evidence="7 8" key="1">
    <citation type="submission" date="2020-08" db="EMBL/GenBank/DDBJ databases">
        <title>Cohnella phylogeny.</title>
        <authorList>
            <person name="Dunlap C."/>
        </authorList>
    </citation>
    <scope>NUCLEOTIDE SEQUENCE [LARGE SCALE GENOMIC DNA]</scope>
    <source>
        <strain evidence="7 8">DSM 103658</strain>
    </source>
</reference>
<evidence type="ECO:0000256" key="5">
    <source>
        <dbReference type="SAM" id="MobiDB-lite"/>
    </source>
</evidence>
<dbReference type="GO" id="GO:0012505">
    <property type="term" value="C:endomembrane system"/>
    <property type="evidence" value="ECO:0007669"/>
    <property type="project" value="UniProtKB-SubCell"/>
</dbReference>
<keyword evidence="8" id="KW-1185">Reference proteome</keyword>
<dbReference type="CDD" id="cd00093">
    <property type="entry name" value="HTH_XRE"/>
    <property type="match status" value="1"/>
</dbReference>
<feature type="compositionally biased region" description="Polar residues" evidence="5">
    <location>
        <begin position="186"/>
        <end position="196"/>
    </location>
</feature>
<keyword evidence="2" id="KW-0812">Transmembrane</keyword>
<protein>
    <submittedName>
        <fullName evidence="7">DUF1232 domain-containing protein</fullName>
    </submittedName>
</protein>
<dbReference type="GO" id="GO:0003677">
    <property type="term" value="F:DNA binding"/>
    <property type="evidence" value="ECO:0007669"/>
    <property type="project" value="InterPro"/>
</dbReference>
<evidence type="ECO:0000256" key="2">
    <source>
        <dbReference type="ARBA" id="ARBA00022692"/>
    </source>
</evidence>
<dbReference type="Proteomes" id="UP000574133">
    <property type="component" value="Unassembled WGS sequence"/>
</dbReference>
<evidence type="ECO:0000313" key="8">
    <source>
        <dbReference type="Proteomes" id="UP000574133"/>
    </source>
</evidence>
<proteinExistence type="predicted"/>
<dbReference type="PROSITE" id="PS50943">
    <property type="entry name" value="HTH_CROC1"/>
    <property type="match status" value="1"/>
</dbReference>
<dbReference type="AlphaFoldDB" id="A0A841T8L2"/>
<evidence type="ECO:0000256" key="3">
    <source>
        <dbReference type="ARBA" id="ARBA00022989"/>
    </source>
</evidence>
<accession>A0A841T8L2</accession>
<dbReference type="Pfam" id="PF01381">
    <property type="entry name" value="HTH_3"/>
    <property type="match status" value="1"/>
</dbReference>